<proteinExistence type="inferred from homology"/>
<feature type="domain" description="Glycosyltransferase subfamily 4-like N-terminal" evidence="6">
    <location>
        <begin position="125"/>
        <end position="228"/>
    </location>
</feature>
<dbReference type="InterPro" id="IPR028098">
    <property type="entry name" value="Glyco_trans_4-like_N"/>
</dbReference>
<comment type="similarity">
    <text evidence="1">Belongs to the glycosyltransferase group 1 family. Glycosyltransferase 4 subfamily.</text>
</comment>
<evidence type="ECO:0000313" key="8">
    <source>
        <dbReference type="Proteomes" id="UP000326837"/>
    </source>
</evidence>
<protein>
    <recommendedName>
        <fullName evidence="9">Hexosyltransferase</fullName>
    </recommendedName>
</protein>
<keyword evidence="2" id="KW-0328">Glycosyltransferase</keyword>
<dbReference type="CDD" id="cd03801">
    <property type="entry name" value="GT4_PimA-like"/>
    <property type="match status" value="1"/>
</dbReference>
<feature type="compositionally biased region" description="Low complexity" evidence="4">
    <location>
        <begin position="283"/>
        <end position="301"/>
    </location>
</feature>
<dbReference type="PANTHER" id="PTHR12526">
    <property type="entry name" value="GLYCOSYLTRANSFERASE"/>
    <property type="match status" value="1"/>
</dbReference>
<dbReference type="KEGG" id="lpav:PLANPX_3389"/>
<keyword evidence="8" id="KW-1185">Reference proteome</keyword>
<dbReference type="SUPFAM" id="SSF53756">
    <property type="entry name" value="UDP-Glycosyltransferase/glycogen phosphorylase"/>
    <property type="match status" value="1"/>
</dbReference>
<organism evidence="7 8">
    <name type="scientific">Lacipirellula parvula</name>
    <dbReference type="NCBI Taxonomy" id="2650471"/>
    <lineage>
        <taxon>Bacteria</taxon>
        <taxon>Pseudomonadati</taxon>
        <taxon>Planctomycetota</taxon>
        <taxon>Planctomycetia</taxon>
        <taxon>Pirellulales</taxon>
        <taxon>Lacipirellulaceae</taxon>
        <taxon>Lacipirellula</taxon>
    </lineage>
</organism>
<dbReference type="AlphaFoldDB" id="A0A5K7XCR0"/>
<name>A0A5K7XCR0_9BACT</name>
<dbReference type="Pfam" id="PF13439">
    <property type="entry name" value="Glyco_transf_4"/>
    <property type="match status" value="1"/>
</dbReference>
<evidence type="ECO:0000256" key="2">
    <source>
        <dbReference type="ARBA" id="ARBA00022676"/>
    </source>
</evidence>
<dbReference type="Gene3D" id="3.40.50.2000">
    <property type="entry name" value="Glycogen Phosphorylase B"/>
    <property type="match status" value="4"/>
</dbReference>
<dbReference type="Pfam" id="PF00534">
    <property type="entry name" value="Glycos_transf_1"/>
    <property type="match status" value="1"/>
</dbReference>
<dbReference type="PANTHER" id="PTHR12526:SF640">
    <property type="entry name" value="COLANIC ACID BIOSYNTHESIS GLYCOSYLTRANSFERASE WCAL-RELATED"/>
    <property type="match status" value="1"/>
</dbReference>
<feature type="domain" description="Glycosyl transferase family 1" evidence="5">
    <location>
        <begin position="326"/>
        <end position="444"/>
    </location>
</feature>
<keyword evidence="3" id="KW-0808">Transferase</keyword>
<dbReference type="EMBL" id="AP021861">
    <property type="protein sequence ID" value="BBO33777.1"/>
    <property type="molecule type" value="Genomic_DNA"/>
</dbReference>
<gene>
    <name evidence="7" type="ORF">PLANPX_3389</name>
</gene>
<dbReference type="Proteomes" id="UP000326837">
    <property type="component" value="Chromosome"/>
</dbReference>
<accession>A0A5K7XCR0</accession>
<evidence type="ECO:0000259" key="5">
    <source>
        <dbReference type="Pfam" id="PF00534"/>
    </source>
</evidence>
<dbReference type="RefSeq" id="WP_152099487.1">
    <property type="nucleotide sequence ID" value="NZ_AP021861.1"/>
</dbReference>
<evidence type="ECO:0000256" key="1">
    <source>
        <dbReference type="ARBA" id="ARBA00009481"/>
    </source>
</evidence>
<evidence type="ECO:0000313" key="7">
    <source>
        <dbReference type="EMBL" id="BBO33777.1"/>
    </source>
</evidence>
<feature type="region of interest" description="Disordered" evidence="4">
    <location>
        <begin position="272"/>
        <end position="315"/>
    </location>
</feature>
<evidence type="ECO:0000256" key="4">
    <source>
        <dbReference type="SAM" id="MobiDB-lite"/>
    </source>
</evidence>
<dbReference type="GO" id="GO:0016757">
    <property type="term" value="F:glycosyltransferase activity"/>
    <property type="evidence" value="ECO:0007669"/>
    <property type="project" value="UniProtKB-KW"/>
</dbReference>
<evidence type="ECO:0000259" key="6">
    <source>
        <dbReference type="Pfam" id="PF13439"/>
    </source>
</evidence>
<evidence type="ECO:0008006" key="9">
    <source>
        <dbReference type="Google" id="ProtNLM"/>
    </source>
</evidence>
<dbReference type="InterPro" id="IPR001296">
    <property type="entry name" value="Glyco_trans_1"/>
</dbReference>
<evidence type="ECO:0000256" key="3">
    <source>
        <dbReference type="ARBA" id="ARBA00022679"/>
    </source>
</evidence>
<reference evidence="8" key="1">
    <citation type="submission" date="2019-10" db="EMBL/GenBank/DDBJ databases">
        <title>Lacipirellula parvula gen. nov., sp. nov., representing a lineage of planctomycetes widespread in freshwater anoxic habitats, and description of the family Lacipirellulaceae.</title>
        <authorList>
            <person name="Dedysh S.N."/>
            <person name="Kulichevskaya I.S."/>
            <person name="Beletsky A.V."/>
            <person name="Rakitin A.L."/>
            <person name="Mardanov A.V."/>
            <person name="Ivanova A.A."/>
            <person name="Saltykova V.X."/>
            <person name="Rijpstra W.I.C."/>
            <person name="Sinninghe Damste J.S."/>
            <person name="Ravin N.V."/>
        </authorList>
    </citation>
    <scope>NUCLEOTIDE SEQUENCE [LARGE SCALE GENOMIC DNA]</scope>
    <source>
        <strain evidence="8">PX69</strain>
    </source>
</reference>
<sequence length="468" mass="51204">MRIAYLAAGAAGMYCGSCLHDNTLAAALLKLGEDVILAPIYTPIRTDEVDVSEPRVFFGGINAYLQQKFPIFRRTPRWLDGWLDNPKLLNLATKNAASVDASKLGDMTVSMLRGELGNQRKELEKLVDWLVDEAKPDVVHLSNSMMLGLARLIRQRGGPPIVCSLSGEDIFLEKLTPPHYEQARQLIRERAADVDAFVALNNYFADFMADYMSVPRERIEVIPHGLDLAGHGQRQPSANGAPRRIGYFARICYDKGLHLLIDAAERLAKIPLPRREGPGEGFPTHPSSTSPNPSQQQQTPHLTSPLGGEGPTPPFEIHAAGYLGGGDRAYLAEIEQRVARGPLAGRFTYHGELDRTEKIKFLQSLHVMAVPTVYRESKGLSILEALANAVPVVLPAHGAFPELLADTGGGVLHEPLSPDDLAAKLAAMLADSQAAAGFGERGRQAIVDRYQAETMARRTLELYRRLVA</sequence>